<feature type="region of interest" description="Disordered" evidence="1">
    <location>
        <begin position="333"/>
        <end position="381"/>
    </location>
</feature>
<feature type="region of interest" description="Disordered" evidence="1">
    <location>
        <begin position="1309"/>
        <end position="1446"/>
    </location>
</feature>
<feature type="transmembrane region" description="Helical" evidence="2">
    <location>
        <begin position="604"/>
        <end position="623"/>
    </location>
</feature>
<feature type="compositionally biased region" description="Low complexity" evidence="1">
    <location>
        <begin position="355"/>
        <end position="381"/>
    </location>
</feature>
<keyword evidence="2" id="KW-0472">Membrane</keyword>
<keyword evidence="3" id="KW-0732">Signal</keyword>
<dbReference type="PANTHER" id="PTHR31145">
    <property type="entry name" value="INTEGRAL MEMBRANE PROTEIN (AFU_ORTHOLOGUE AFUA_7G01610)"/>
    <property type="match status" value="1"/>
</dbReference>
<name>A0A9P3HH80_9FUNG</name>
<protein>
    <recommendedName>
        <fullName evidence="4">TRP C-terminal domain-containing protein</fullName>
    </recommendedName>
</protein>
<feature type="compositionally biased region" description="Low complexity" evidence="1">
    <location>
        <begin position="1402"/>
        <end position="1425"/>
    </location>
</feature>
<dbReference type="GO" id="GO:0016020">
    <property type="term" value="C:membrane"/>
    <property type="evidence" value="ECO:0007669"/>
    <property type="project" value="TreeGrafter"/>
</dbReference>
<feature type="transmembrane region" description="Helical" evidence="2">
    <location>
        <begin position="666"/>
        <end position="688"/>
    </location>
</feature>
<feature type="transmembrane region" description="Helical" evidence="2">
    <location>
        <begin position="635"/>
        <end position="654"/>
    </location>
</feature>
<feature type="compositionally biased region" description="Basic and acidic residues" evidence="1">
    <location>
        <begin position="1309"/>
        <end position="1320"/>
    </location>
</feature>
<dbReference type="Pfam" id="PF06011">
    <property type="entry name" value="TRP"/>
    <property type="match status" value="2"/>
</dbReference>
<evidence type="ECO:0000313" key="5">
    <source>
        <dbReference type="EMBL" id="GJJ76679.1"/>
    </source>
</evidence>
<reference evidence="5" key="2">
    <citation type="journal article" date="2022" name="Microbiol. Resour. Announc.">
        <title>Whole-Genome Sequence of Entomortierella parvispora E1425, a Mucoromycotan Fungus Associated with Burkholderiaceae-Related Endosymbiotic Bacteria.</title>
        <authorList>
            <person name="Herlambang A."/>
            <person name="Guo Y."/>
            <person name="Takashima Y."/>
            <person name="Narisawa K."/>
            <person name="Ohta H."/>
            <person name="Nishizawa T."/>
        </authorList>
    </citation>
    <scope>NUCLEOTIDE SEQUENCE</scope>
    <source>
        <strain evidence="5">E1425</strain>
    </source>
</reference>
<feature type="compositionally biased region" description="Acidic residues" evidence="1">
    <location>
        <begin position="1250"/>
        <end position="1266"/>
    </location>
</feature>
<feature type="transmembrane region" description="Helical" evidence="2">
    <location>
        <begin position="452"/>
        <end position="477"/>
    </location>
</feature>
<dbReference type="PANTHER" id="PTHR31145:SF6">
    <property type="entry name" value="INTEGRAL MEMBRANE PROTEIN (AFU_ORTHOLOGUE AFUA_7G01610)"/>
    <property type="match status" value="1"/>
</dbReference>
<evidence type="ECO:0000313" key="6">
    <source>
        <dbReference type="Proteomes" id="UP000827284"/>
    </source>
</evidence>
<evidence type="ECO:0000256" key="1">
    <source>
        <dbReference type="SAM" id="MobiDB-lite"/>
    </source>
</evidence>
<feature type="domain" description="TRP C-terminal" evidence="4">
    <location>
        <begin position="181"/>
        <end position="259"/>
    </location>
</feature>
<feature type="compositionally biased region" description="Low complexity" evidence="1">
    <location>
        <begin position="1358"/>
        <end position="1378"/>
    </location>
</feature>
<feature type="domain" description="TRP C-terminal" evidence="4">
    <location>
        <begin position="386"/>
        <end position="702"/>
    </location>
</feature>
<reference evidence="5" key="1">
    <citation type="submission" date="2021-11" db="EMBL/GenBank/DDBJ databases">
        <authorList>
            <person name="Herlambang A."/>
            <person name="Guo Y."/>
            <person name="Takashima Y."/>
            <person name="Nishizawa T."/>
        </authorList>
    </citation>
    <scope>NUCLEOTIDE SEQUENCE</scope>
    <source>
        <strain evidence="5">E1425</strain>
    </source>
</reference>
<gene>
    <name evidence="5" type="ORF">EMPS_09038</name>
</gene>
<feature type="compositionally biased region" description="Polar residues" evidence="1">
    <location>
        <begin position="339"/>
        <end position="349"/>
    </location>
</feature>
<evidence type="ECO:0000256" key="3">
    <source>
        <dbReference type="SAM" id="SignalP"/>
    </source>
</evidence>
<organism evidence="5 6">
    <name type="scientific">Entomortierella parvispora</name>
    <dbReference type="NCBI Taxonomy" id="205924"/>
    <lineage>
        <taxon>Eukaryota</taxon>
        <taxon>Fungi</taxon>
        <taxon>Fungi incertae sedis</taxon>
        <taxon>Mucoromycota</taxon>
        <taxon>Mortierellomycotina</taxon>
        <taxon>Mortierellomycetes</taxon>
        <taxon>Mortierellales</taxon>
        <taxon>Mortierellaceae</taxon>
        <taxon>Entomortierella</taxon>
    </lineage>
</organism>
<feature type="compositionally biased region" description="Polar residues" evidence="1">
    <location>
        <begin position="1208"/>
        <end position="1234"/>
    </location>
</feature>
<feature type="transmembrane region" description="Helical" evidence="2">
    <location>
        <begin position="498"/>
        <end position="518"/>
    </location>
</feature>
<dbReference type="EMBL" id="BQFW01000012">
    <property type="protein sequence ID" value="GJJ76679.1"/>
    <property type="molecule type" value="Genomic_DNA"/>
</dbReference>
<feature type="signal peptide" evidence="3">
    <location>
        <begin position="1"/>
        <end position="24"/>
    </location>
</feature>
<sequence length="1477" mass="159565">MSSFTLLFLCLLSALVLAPQEVNAWPYVDCSGVNPIFQLSSFSAHIDPASKSVILALEGNFTTSFLAQGYTAAATNSWRTSIITTNMGAKIHESQSTTCAAGGIIKGGCPTTPSAGSMTTNYTISQNTPFTELLVNLQIQSTLNNATVVCVAVLLEQTMPEVNTAVSYLPMALALYSGAISLTSIIMRATVGNGFLGALATYGLAATSEVINVHTPGIFDILFYTQFMLMTGQMSINYPSFYQTFTSLFHWSFLEFRNSFAGKGPENSTDVLMFGGAGSANQGKSSPAEMNDLSQWRRMVPALDGMVEGLDYPYSPSHPVYATMTTMPKAGPIQRKRQLSMTSNHQASVDPTPSPTTSTTSDSPSPSPTPDTTSSKTTKTTIARKTTTEAILITTTTTTAAPTPTSSTITPIITDPFNNINGSQQYNVSRFGIEAYAAAFGASPADLFLCTFVNIILAGGISLFLSAGFLIFAWLMATENHQKGKTLQHALNFVSGNLIRVWILFYTPLALSSMYQLTISGGTVMIVVAGASILFFSVGMTIFLTWRTLRAASNGLLFEDLGTLLRYGPLYNSLTEEGTLFFLVTLLVRFLWALSISMLSSYGVAQVAVTMAVELGYLVVIALKWPYSESGDNKFHLFLGTVRIVVSGCSIAYVSELDTDTEVRQLFGYIQMALHLTVFMVMFALVLWNTIQVIMFWRARHARAWKGPTKSYDFDEPTVIEPDWVVTGRPTSQRPAASSLGSLSPKTRHYTVQPYTSMSDLSQHPSLPMEGSQEDLFRHRSVYRMSHQPSAVASHRSRFLSGDGLGSRSEAVQPLSTSAGPMSHRSSSPPPVSPVSAGSLDGNAIPLQPAQSSFVRLNPPRESYAKVERMNHQQTPDPRTRRMSELFRDGRYLYEPSNTLGSSVHDLDEKEEKTSMWTSVKGSLGGLINLGKRSVKRNSGDGPKAKPKAFEVIRPPRQPIVMDSTDTRSQAGDDNLRELNSVGISRFFQESSGNYERNRSLFVANPEAMISQAGSLQSSVSGIPLAPALNRTASAATSVYTLNRQSRAKAAPNMSADLASILTGIETEQGSTESRRVSALSTAQPVYARNSVESNIAEAMMTETPLKLQGGGILKVSKGPEKAVQYWHKESGQYVESPADPSASAGHPLASPPLLLLPTTRSPFFESVQIDSLPPSTRSPFFESVQLDSVTPSTRSPFFESAKIDTNLKPTPSIKSRSGSRPDSPTESQSNNVAASAGRMQEILDRMFSDQDDDDDSDVISDDEESVSTFSGRVSAAILALQQRRQQEEQGDMHSLYRSDTLEPVIEHLDTDHSGDEGTKPRTIGGTGGGYQRKSEEETSPRRSVSGASGRPRDLNRSFSGQKSISSGSSSTLLLRPSKSGSLGRPLAQTPLHSPSIMPMNLSTSTLHPLSSLSRQSSQASLSRSFHTSKQDLSTEATSLSSSSSPVLFHGSVASSPILVSNPLTSVEPVPKARPAE</sequence>
<comment type="caution">
    <text evidence="5">The sequence shown here is derived from an EMBL/GenBank/DDBJ whole genome shotgun (WGS) entry which is preliminary data.</text>
</comment>
<proteinExistence type="predicted"/>
<dbReference type="Proteomes" id="UP000827284">
    <property type="component" value="Unassembled WGS sequence"/>
</dbReference>
<evidence type="ECO:0000256" key="2">
    <source>
        <dbReference type="SAM" id="Phobius"/>
    </source>
</evidence>
<feature type="region of interest" description="Disordered" evidence="1">
    <location>
        <begin position="1249"/>
        <end position="1268"/>
    </location>
</feature>
<evidence type="ECO:0000259" key="4">
    <source>
        <dbReference type="Pfam" id="PF06011"/>
    </source>
</evidence>
<feature type="transmembrane region" description="Helical" evidence="2">
    <location>
        <begin position="524"/>
        <end position="546"/>
    </location>
</feature>
<feature type="chain" id="PRO_5040357825" description="TRP C-terminal domain-containing protein" evidence="3">
    <location>
        <begin position="25"/>
        <end position="1477"/>
    </location>
</feature>
<feature type="region of interest" description="Disordered" evidence="1">
    <location>
        <begin position="1191"/>
        <end position="1236"/>
    </location>
</feature>
<dbReference type="InterPro" id="IPR040241">
    <property type="entry name" value="TRP_Flc/Pkd2-like"/>
</dbReference>
<keyword evidence="6" id="KW-1185">Reference proteome</keyword>
<keyword evidence="2" id="KW-1133">Transmembrane helix</keyword>
<keyword evidence="2" id="KW-0812">Transmembrane</keyword>
<accession>A0A9P3HH80</accession>
<feature type="region of interest" description="Disordered" evidence="1">
    <location>
        <begin position="788"/>
        <end position="843"/>
    </location>
</feature>
<feature type="compositionally biased region" description="Low complexity" evidence="1">
    <location>
        <begin position="1434"/>
        <end position="1445"/>
    </location>
</feature>
<dbReference type="OrthoDB" id="2115177at2759"/>
<dbReference type="InterPro" id="IPR010308">
    <property type="entry name" value="TRP_C"/>
</dbReference>
<dbReference type="GO" id="GO:0055085">
    <property type="term" value="P:transmembrane transport"/>
    <property type="evidence" value="ECO:0007669"/>
    <property type="project" value="TreeGrafter"/>
</dbReference>